<dbReference type="EMBL" id="CAJOBC010008117">
    <property type="protein sequence ID" value="CAF3952953.1"/>
    <property type="molecule type" value="Genomic_DNA"/>
</dbReference>
<name>A0A814VGI8_9BILA</name>
<feature type="region of interest" description="Disordered" evidence="1">
    <location>
        <begin position="55"/>
        <end position="86"/>
    </location>
</feature>
<organism evidence="2 4">
    <name type="scientific">Didymodactylos carnosus</name>
    <dbReference type="NCBI Taxonomy" id="1234261"/>
    <lineage>
        <taxon>Eukaryota</taxon>
        <taxon>Metazoa</taxon>
        <taxon>Spiralia</taxon>
        <taxon>Gnathifera</taxon>
        <taxon>Rotifera</taxon>
        <taxon>Eurotatoria</taxon>
        <taxon>Bdelloidea</taxon>
        <taxon>Philodinida</taxon>
        <taxon>Philodinidae</taxon>
        <taxon>Didymodactylos</taxon>
    </lineage>
</organism>
<dbReference type="Proteomes" id="UP000663829">
    <property type="component" value="Unassembled WGS sequence"/>
</dbReference>
<protein>
    <submittedName>
        <fullName evidence="2">Uncharacterized protein</fullName>
    </submittedName>
</protein>
<reference evidence="2" key="1">
    <citation type="submission" date="2021-02" db="EMBL/GenBank/DDBJ databases">
        <authorList>
            <person name="Nowell W R."/>
        </authorList>
    </citation>
    <scope>NUCLEOTIDE SEQUENCE</scope>
</reference>
<keyword evidence="4" id="KW-1185">Reference proteome</keyword>
<sequence>MTNDPQLATTELLKSNNYYCYNNNWNGCPRKNYQQKQFSIPLINRFELFQKTPQLKPQSFSRSRSRPYSTSGSKSRQQRQININKQNKHQLRTTYLRPDAINYTFKEEERGELKTINYHDNKFKTACYIQLWKEYLKFGITQDQPLWVQEVIYNKNTRDHNINLKFCNKRIE</sequence>
<dbReference type="Proteomes" id="UP000681722">
    <property type="component" value="Unassembled WGS sequence"/>
</dbReference>
<dbReference type="AlphaFoldDB" id="A0A814VGI8"/>
<evidence type="ECO:0000256" key="1">
    <source>
        <dbReference type="SAM" id="MobiDB-lite"/>
    </source>
</evidence>
<comment type="caution">
    <text evidence="2">The sequence shown here is derived from an EMBL/GenBank/DDBJ whole genome shotgun (WGS) entry which is preliminary data.</text>
</comment>
<gene>
    <name evidence="2" type="ORF">GPM918_LOCUS23089</name>
    <name evidence="3" type="ORF">SRO942_LOCUS23088</name>
</gene>
<feature type="compositionally biased region" description="Polar residues" evidence="1">
    <location>
        <begin position="55"/>
        <end position="75"/>
    </location>
</feature>
<accession>A0A814VGI8</accession>
<evidence type="ECO:0000313" key="2">
    <source>
        <dbReference type="EMBL" id="CAF1188676.1"/>
    </source>
</evidence>
<evidence type="ECO:0000313" key="4">
    <source>
        <dbReference type="Proteomes" id="UP000663829"/>
    </source>
</evidence>
<proteinExistence type="predicted"/>
<dbReference type="EMBL" id="CAJNOQ010008116">
    <property type="protein sequence ID" value="CAF1188676.1"/>
    <property type="molecule type" value="Genomic_DNA"/>
</dbReference>
<evidence type="ECO:0000313" key="3">
    <source>
        <dbReference type="EMBL" id="CAF3952953.1"/>
    </source>
</evidence>